<sequence length="169" mass="18224">MLLTRWIIVLCALMLSVLLAACGQPDDRSSASSSTMNTEPSLKKETTYTEKTPGNVASELDGTKWTLVFLYGQSPLNGTNITLDIAGDGIEGSTGCNRYVSNSVTMSRGELKISRNLSTKVGCQAGTMQQESTYLRALADATSYELQDDRLEIQNAAGEITLVFVAQVQ</sequence>
<dbReference type="InterPro" id="IPR005184">
    <property type="entry name" value="DUF306_Meta_HslJ"/>
</dbReference>
<evidence type="ECO:0000313" key="4">
    <source>
        <dbReference type="EMBL" id="CAA9464539.1"/>
    </source>
</evidence>
<dbReference type="InterPro" id="IPR038670">
    <property type="entry name" value="HslJ-like_sf"/>
</dbReference>
<dbReference type="Pfam" id="PF03724">
    <property type="entry name" value="META"/>
    <property type="match status" value="1"/>
</dbReference>
<name>A0A6J4R6Y9_9ACTN</name>
<evidence type="ECO:0000256" key="2">
    <source>
        <dbReference type="SAM" id="SignalP"/>
    </source>
</evidence>
<keyword evidence="2" id="KW-0732">Signal</keyword>
<reference evidence="4" key="1">
    <citation type="submission" date="2020-02" db="EMBL/GenBank/DDBJ databases">
        <authorList>
            <person name="Meier V. D."/>
        </authorList>
    </citation>
    <scope>NUCLEOTIDE SEQUENCE</scope>
    <source>
        <strain evidence="4">AVDCRST_MAG28</strain>
    </source>
</reference>
<proteinExistence type="predicted"/>
<dbReference type="PANTHER" id="PTHR35535:SF1">
    <property type="entry name" value="HEAT SHOCK PROTEIN HSLJ"/>
    <property type="match status" value="1"/>
</dbReference>
<evidence type="ECO:0000256" key="1">
    <source>
        <dbReference type="SAM" id="MobiDB-lite"/>
    </source>
</evidence>
<dbReference type="EMBL" id="CADCVE010000097">
    <property type="protein sequence ID" value="CAA9464539.1"/>
    <property type="molecule type" value="Genomic_DNA"/>
</dbReference>
<feature type="compositionally biased region" description="Polar residues" evidence="1">
    <location>
        <begin position="30"/>
        <end position="40"/>
    </location>
</feature>
<dbReference type="InterPro" id="IPR053147">
    <property type="entry name" value="Hsp_HslJ-like"/>
</dbReference>
<protein>
    <recommendedName>
        <fullName evidence="3">DUF306 domain-containing protein</fullName>
    </recommendedName>
</protein>
<feature type="region of interest" description="Disordered" evidence="1">
    <location>
        <begin position="26"/>
        <end position="55"/>
    </location>
</feature>
<dbReference type="PANTHER" id="PTHR35535">
    <property type="entry name" value="HEAT SHOCK PROTEIN HSLJ"/>
    <property type="match status" value="1"/>
</dbReference>
<dbReference type="Gene3D" id="2.40.128.270">
    <property type="match status" value="1"/>
</dbReference>
<organism evidence="4">
    <name type="scientific">uncultured Rubrobacteraceae bacterium</name>
    <dbReference type="NCBI Taxonomy" id="349277"/>
    <lineage>
        <taxon>Bacteria</taxon>
        <taxon>Bacillati</taxon>
        <taxon>Actinomycetota</taxon>
        <taxon>Rubrobacteria</taxon>
        <taxon>Rubrobacterales</taxon>
        <taxon>Rubrobacteraceae</taxon>
        <taxon>environmental samples</taxon>
    </lineage>
</organism>
<evidence type="ECO:0000259" key="3">
    <source>
        <dbReference type="Pfam" id="PF03724"/>
    </source>
</evidence>
<gene>
    <name evidence="4" type="ORF">AVDCRST_MAG28-3888</name>
</gene>
<feature type="signal peptide" evidence="2">
    <location>
        <begin position="1"/>
        <end position="20"/>
    </location>
</feature>
<feature type="domain" description="DUF306" evidence="3">
    <location>
        <begin position="58"/>
        <end position="164"/>
    </location>
</feature>
<feature type="chain" id="PRO_5038909448" description="DUF306 domain-containing protein" evidence="2">
    <location>
        <begin position="21"/>
        <end position="169"/>
    </location>
</feature>
<accession>A0A6J4R6Y9</accession>
<dbReference type="PROSITE" id="PS51257">
    <property type="entry name" value="PROKAR_LIPOPROTEIN"/>
    <property type="match status" value="1"/>
</dbReference>
<dbReference type="AlphaFoldDB" id="A0A6J4R6Y9"/>